<keyword evidence="6 7" id="KW-0456">Lyase</keyword>
<dbReference type="AlphaFoldDB" id="A0A9X3SF46"/>
<dbReference type="GO" id="GO:0003994">
    <property type="term" value="F:aconitate hydratase activity"/>
    <property type="evidence" value="ECO:0007669"/>
    <property type="project" value="UniProtKB-EC"/>
</dbReference>
<dbReference type="RefSeq" id="WP_270071738.1">
    <property type="nucleotide sequence ID" value="NZ_JAJAQC010000011.1"/>
</dbReference>
<proteinExistence type="inferred from homology"/>
<dbReference type="PRINTS" id="PR00415">
    <property type="entry name" value="ACONITASE"/>
</dbReference>
<sequence>MTGPNEARAETSALDIGGSRYRYVPLEHLLTRRELAAVPYSVRVLLENVARRAPEALPDVVGRIRSGTGDCEVPFHPNRIMLHDTTCLPTLADFAALRDMVAELGGDPAAVNPVIDADLTVDHSVIAEAHGSAAALERNLRVDFERNGERYRFIKWAERSLRGFRVVPPGKGIIHQVNMETLARVVWRDSAQAPPLLHPDALVATDSHTPMINAIGVLGWGVGGLQAQAALLGEPVLFGFPEVVGVHVSGRLREGVTATDLALTLTEVLRGTGVVDAFVEFFGAGVDALSLADRAAVANMAPEYGATCTFFAYDDEVADYLRLTGRDAEHRAVVDAYLATQGLKRTPASPVPDYDRIVELDLAGVEPSLAGPHRPDQRLAVSQVPRSYRAAVAGPGGTGSSAPAEPGSGPADAPAPGPAPAPASSPAPDPVFGVPVPEGAVAIAAITSCTNTANPALMIQAGLLARRARERGLAARPWVKASLSPGSRVVTRYLEAAGLLEPLAETGFHTVGFGCMTCIGNSGPLQPRMAELVEAGARPVAVLSGNRNFPGRVNPSVSLAYLASPPLVVAYALAGTVLCDLAADPLGLDPQGRPVYLRDLWPGDREVAKLAASVLTPEMFQENSAAIREGTAQWRKLSAEGTTRFPWDPESAYVRRPPYLTGVDPRPPRRLDVADARVLLWLGDDITTDHISPAGAIPPDSPAGRHLVAAGTPPRHLNQYSTRRSNHEVMLQGAFTNPAVANLLLPPEARGGGGRAYTADRTRVEPVYAAARTYREAGLELVVVAGRNYGAGSSRDWAAKAQALLGVRAVVAESFERIHRANLIGMGVFPLEFPPGRGAGDLGLTGEEALSITGLADPRPGTATAVLRVRRADGSVAETPLRLRIDSRHEAAYLRHGGTMPYVVRRFLPEAPEAGGAEKGGGAAGEPAGRGAPARG</sequence>
<dbReference type="NCBIfam" id="TIGR01341">
    <property type="entry name" value="aconitase_1"/>
    <property type="match status" value="1"/>
</dbReference>
<dbReference type="Pfam" id="PF00330">
    <property type="entry name" value="Aconitase"/>
    <property type="match status" value="1"/>
</dbReference>
<dbReference type="SUPFAM" id="SSF53732">
    <property type="entry name" value="Aconitase iron-sulfur domain"/>
    <property type="match status" value="1"/>
</dbReference>
<dbReference type="InterPro" id="IPR036008">
    <property type="entry name" value="Aconitase_4Fe-4S_dom"/>
</dbReference>
<comment type="cofactor">
    <cofactor evidence="1">
        <name>[4Fe-4S] cluster</name>
        <dbReference type="ChEBI" id="CHEBI:49883"/>
    </cofactor>
</comment>
<organism evidence="11 12">
    <name type="scientific">Streptomonospora mangrovi</name>
    <dbReference type="NCBI Taxonomy" id="2883123"/>
    <lineage>
        <taxon>Bacteria</taxon>
        <taxon>Bacillati</taxon>
        <taxon>Actinomycetota</taxon>
        <taxon>Actinomycetes</taxon>
        <taxon>Streptosporangiales</taxon>
        <taxon>Nocardiopsidaceae</taxon>
        <taxon>Streptomonospora</taxon>
    </lineage>
</organism>
<comment type="similarity">
    <text evidence="2 7">Belongs to the aconitase/IPM isomerase family.</text>
</comment>
<keyword evidence="4 7" id="KW-0408">Iron</keyword>
<evidence type="ECO:0000256" key="6">
    <source>
        <dbReference type="ARBA" id="ARBA00023239"/>
    </source>
</evidence>
<comment type="caution">
    <text evidence="11">The sequence shown here is derived from an EMBL/GenBank/DDBJ whole genome shotgun (WGS) entry which is preliminary data.</text>
</comment>
<dbReference type="NCBIfam" id="NF006757">
    <property type="entry name" value="PRK09277.1"/>
    <property type="match status" value="1"/>
</dbReference>
<evidence type="ECO:0000256" key="7">
    <source>
        <dbReference type="RuleBase" id="RU361275"/>
    </source>
</evidence>
<evidence type="ECO:0000313" key="11">
    <source>
        <dbReference type="EMBL" id="MDA0564450.1"/>
    </source>
</evidence>
<dbReference type="InterPro" id="IPR015928">
    <property type="entry name" value="Aconitase/3IPM_dehydase_swvl"/>
</dbReference>
<feature type="compositionally biased region" description="Low complexity" evidence="8">
    <location>
        <begin position="925"/>
        <end position="936"/>
    </location>
</feature>
<evidence type="ECO:0000256" key="8">
    <source>
        <dbReference type="SAM" id="MobiDB-lite"/>
    </source>
</evidence>
<dbReference type="SUPFAM" id="SSF52016">
    <property type="entry name" value="LeuD/IlvD-like"/>
    <property type="match status" value="1"/>
</dbReference>
<dbReference type="InterPro" id="IPR018136">
    <property type="entry name" value="Aconitase_4Fe-4S_BS"/>
</dbReference>
<dbReference type="PROSITE" id="PS00450">
    <property type="entry name" value="ACONITASE_1"/>
    <property type="match status" value="1"/>
</dbReference>
<feature type="compositionally biased region" description="Pro residues" evidence="8">
    <location>
        <begin position="413"/>
        <end position="429"/>
    </location>
</feature>
<feature type="compositionally biased region" description="Low complexity" evidence="8">
    <location>
        <begin position="400"/>
        <end position="412"/>
    </location>
</feature>
<dbReference type="NCBIfam" id="NF009520">
    <property type="entry name" value="PRK12881.1"/>
    <property type="match status" value="1"/>
</dbReference>
<evidence type="ECO:0000259" key="9">
    <source>
        <dbReference type="Pfam" id="PF00330"/>
    </source>
</evidence>
<name>A0A9X3SF46_9ACTN</name>
<reference evidence="11" key="1">
    <citation type="submission" date="2021-10" db="EMBL/GenBank/DDBJ databases">
        <title>Streptomonospora sp. nov., isolated from mangrove soil.</title>
        <authorList>
            <person name="Chen X."/>
            <person name="Ge X."/>
            <person name="Liu W."/>
        </authorList>
    </citation>
    <scope>NUCLEOTIDE SEQUENCE</scope>
    <source>
        <strain evidence="11">S1-112</strain>
    </source>
</reference>
<gene>
    <name evidence="11" type="primary">acnA</name>
    <name evidence="11" type="ORF">LG943_08940</name>
</gene>
<feature type="region of interest" description="Disordered" evidence="8">
    <location>
        <begin position="390"/>
        <end position="431"/>
    </location>
</feature>
<accession>A0A9X3SF46</accession>
<dbReference type="InterPro" id="IPR001030">
    <property type="entry name" value="Acoase/IPM_deHydtase_lsu_aba"/>
</dbReference>
<protein>
    <recommendedName>
        <fullName evidence="7">Aconitate hydratase</fullName>
        <shortName evidence="7">Aconitase</shortName>
        <ecNumber evidence="7">4.2.1.3</ecNumber>
    </recommendedName>
</protein>
<dbReference type="EMBL" id="JAJAQC010000011">
    <property type="protein sequence ID" value="MDA0564450.1"/>
    <property type="molecule type" value="Genomic_DNA"/>
</dbReference>
<keyword evidence="7" id="KW-0004">4Fe-4S</keyword>
<dbReference type="Gene3D" id="3.20.19.10">
    <property type="entry name" value="Aconitase, domain 4"/>
    <property type="match status" value="1"/>
</dbReference>
<evidence type="ECO:0000256" key="3">
    <source>
        <dbReference type="ARBA" id="ARBA00022723"/>
    </source>
</evidence>
<dbReference type="InterPro" id="IPR015931">
    <property type="entry name" value="Acnase/IPM_dHydase_lsu_aba_1/3"/>
</dbReference>
<comment type="function">
    <text evidence="7">Catalyzes the isomerization of citrate to isocitrate via cis-aconitate.</text>
</comment>
<evidence type="ECO:0000256" key="2">
    <source>
        <dbReference type="ARBA" id="ARBA00007185"/>
    </source>
</evidence>
<dbReference type="PROSITE" id="PS01244">
    <property type="entry name" value="ACONITASE_2"/>
    <property type="match status" value="1"/>
</dbReference>
<evidence type="ECO:0000256" key="5">
    <source>
        <dbReference type="ARBA" id="ARBA00023014"/>
    </source>
</evidence>
<dbReference type="EC" id="4.2.1.3" evidence="7"/>
<dbReference type="InterPro" id="IPR006249">
    <property type="entry name" value="Aconitase/IRP2"/>
</dbReference>
<keyword evidence="12" id="KW-1185">Reference proteome</keyword>
<dbReference type="FunFam" id="3.20.19.10:FF:000001">
    <property type="entry name" value="Aconitate hydratase"/>
    <property type="match status" value="1"/>
</dbReference>
<keyword evidence="5 7" id="KW-0411">Iron-sulfur</keyword>
<evidence type="ECO:0000256" key="1">
    <source>
        <dbReference type="ARBA" id="ARBA00001966"/>
    </source>
</evidence>
<dbReference type="GO" id="GO:0046872">
    <property type="term" value="F:metal ion binding"/>
    <property type="evidence" value="ECO:0007669"/>
    <property type="project" value="UniProtKB-KW"/>
</dbReference>
<feature type="domain" description="Aconitase/3-isopropylmalate dehydratase large subunit alpha/beta/alpha" evidence="9">
    <location>
        <begin position="72"/>
        <end position="575"/>
    </location>
</feature>
<dbReference type="GO" id="GO:0051539">
    <property type="term" value="F:4 iron, 4 sulfur cluster binding"/>
    <property type="evidence" value="ECO:0007669"/>
    <property type="project" value="UniProtKB-KW"/>
</dbReference>
<dbReference type="Proteomes" id="UP001140076">
    <property type="component" value="Unassembled WGS sequence"/>
</dbReference>
<evidence type="ECO:0000259" key="10">
    <source>
        <dbReference type="Pfam" id="PF00694"/>
    </source>
</evidence>
<dbReference type="Gene3D" id="3.30.499.10">
    <property type="entry name" value="Aconitase, domain 3"/>
    <property type="match status" value="2"/>
</dbReference>
<feature type="region of interest" description="Disordered" evidence="8">
    <location>
        <begin position="913"/>
        <end position="936"/>
    </location>
</feature>
<dbReference type="InterPro" id="IPR000573">
    <property type="entry name" value="AconitaseA/IPMdHydase_ssu_swvl"/>
</dbReference>
<dbReference type="Pfam" id="PF00694">
    <property type="entry name" value="Aconitase_C"/>
    <property type="match status" value="1"/>
</dbReference>
<dbReference type="PANTHER" id="PTHR11670">
    <property type="entry name" value="ACONITASE/IRON-RESPONSIVE ELEMENT FAMILY MEMBER"/>
    <property type="match status" value="1"/>
</dbReference>
<evidence type="ECO:0000313" key="12">
    <source>
        <dbReference type="Proteomes" id="UP001140076"/>
    </source>
</evidence>
<evidence type="ECO:0000256" key="4">
    <source>
        <dbReference type="ARBA" id="ARBA00023004"/>
    </source>
</evidence>
<dbReference type="Gene3D" id="6.10.190.10">
    <property type="match status" value="1"/>
</dbReference>
<keyword evidence="3" id="KW-0479">Metal-binding</keyword>
<feature type="domain" description="Aconitase A/isopropylmalate dehydratase small subunit swivel" evidence="10">
    <location>
        <begin position="710"/>
        <end position="834"/>
    </location>
</feature>
<comment type="catalytic activity">
    <reaction evidence="7">
        <text>citrate = D-threo-isocitrate</text>
        <dbReference type="Rhea" id="RHEA:10336"/>
        <dbReference type="ChEBI" id="CHEBI:15562"/>
        <dbReference type="ChEBI" id="CHEBI:16947"/>
        <dbReference type="EC" id="4.2.1.3"/>
    </reaction>
</comment>